<dbReference type="Proteomes" id="UP001060215">
    <property type="component" value="Chromosome 6"/>
</dbReference>
<evidence type="ECO:0000313" key="1">
    <source>
        <dbReference type="EMBL" id="KAI8021444.1"/>
    </source>
</evidence>
<comment type="caution">
    <text evidence="1">The sequence shown here is derived from an EMBL/GenBank/DDBJ whole genome shotgun (WGS) entry which is preliminary data.</text>
</comment>
<keyword evidence="2" id="KW-1185">Reference proteome</keyword>
<sequence length="55" mass="5668">MTSFQVATTAYGTATSKFAQASHTTSLATSMAVFLLADTNWKAATPILTKAGSVV</sequence>
<evidence type="ECO:0000313" key="2">
    <source>
        <dbReference type="Proteomes" id="UP001060215"/>
    </source>
</evidence>
<protein>
    <submittedName>
        <fullName evidence="1">Uncharacterized protein</fullName>
    </submittedName>
</protein>
<dbReference type="EMBL" id="CM045763">
    <property type="protein sequence ID" value="KAI8021444.1"/>
    <property type="molecule type" value="Genomic_DNA"/>
</dbReference>
<reference evidence="1 2" key="1">
    <citation type="journal article" date="2022" name="Plant J.">
        <title>Chromosome-level genome of Camellia lanceoleosa provides a valuable resource for understanding genome evolution and self-incompatibility.</title>
        <authorList>
            <person name="Gong W."/>
            <person name="Xiao S."/>
            <person name="Wang L."/>
            <person name="Liao Z."/>
            <person name="Chang Y."/>
            <person name="Mo W."/>
            <person name="Hu G."/>
            <person name="Li W."/>
            <person name="Zhao G."/>
            <person name="Zhu H."/>
            <person name="Hu X."/>
            <person name="Ji K."/>
            <person name="Xiang X."/>
            <person name="Song Q."/>
            <person name="Yuan D."/>
            <person name="Jin S."/>
            <person name="Zhang L."/>
        </authorList>
    </citation>
    <scope>NUCLEOTIDE SEQUENCE [LARGE SCALE GENOMIC DNA]</scope>
    <source>
        <tissue evidence="1">Fresh and healthy young leaves</tissue>
    </source>
</reference>
<proteinExistence type="predicted"/>
<organism evidence="1 2">
    <name type="scientific">Camellia lanceoleosa</name>
    <dbReference type="NCBI Taxonomy" id="1840588"/>
    <lineage>
        <taxon>Eukaryota</taxon>
        <taxon>Viridiplantae</taxon>
        <taxon>Streptophyta</taxon>
        <taxon>Embryophyta</taxon>
        <taxon>Tracheophyta</taxon>
        <taxon>Spermatophyta</taxon>
        <taxon>Magnoliopsida</taxon>
        <taxon>eudicotyledons</taxon>
        <taxon>Gunneridae</taxon>
        <taxon>Pentapetalae</taxon>
        <taxon>asterids</taxon>
        <taxon>Ericales</taxon>
        <taxon>Theaceae</taxon>
        <taxon>Camellia</taxon>
    </lineage>
</organism>
<name>A0ACC0I950_9ERIC</name>
<gene>
    <name evidence="1" type="ORF">LOK49_LG03G00527</name>
</gene>
<accession>A0ACC0I950</accession>